<evidence type="ECO:0000313" key="5">
    <source>
        <dbReference type="Proteomes" id="UP001501455"/>
    </source>
</evidence>
<dbReference type="InterPro" id="IPR014729">
    <property type="entry name" value="Rossmann-like_a/b/a_fold"/>
</dbReference>
<organism evidence="4 5">
    <name type="scientific">Streptomyces prasinosporus</name>
    <dbReference type="NCBI Taxonomy" id="68256"/>
    <lineage>
        <taxon>Bacteria</taxon>
        <taxon>Bacillati</taxon>
        <taxon>Actinomycetota</taxon>
        <taxon>Actinomycetes</taxon>
        <taxon>Kitasatosporales</taxon>
        <taxon>Streptomycetaceae</taxon>
        <taxon>Streptomyces</taxon>
        <taxon>Streptomyces albogriseolus group</taxon>
    </lineage>
</organism>
<comment type="similarity">
    <text evidence="1">Belongs to the universal stress protein A family.</text>
</comment>
<evidence type="ECO:0000313" key="4">
    <source>
        <dbReference type="EMBL" id="GAA3505052.1"/>
    </source>
</evidence>
<feature type="domain" description="UspA" evidence="3">
    <location>
        <begin position="216"/>
        <end position="353"/>
    </location>
</feature>
<protein>
    <submittedName>
        <fullName evidence="4">Universal stress protein</fullName>
    </submittedName>
</protein>
<dbReference type="InterPro" id="IPR006016">
    <property type="entry name" value="UspA"/>
</dbReference>
<dbReference type="Pfam" id="PF00582">
    <property type="entry name" value="Usp"/>
    <property type="match status" value="2"/>
</dbReference>
<evidence type="ECO:0000256" key="1">
    <source>
        <dbReference type="ARBA" id="ARBA00008791"/>
    </source>
</evidence>
<dbReference type="EMBL" id="BAAAXF010000082">
    <property type="protein sequence ID" value="GAA3505052.1"/>
    <property type="molecule type" value="Genomic_DNA"/>
</dbReference>
<dbReference type="PANTHER" id="PTHR46268:SF6">
    <property type="entry name" value="UNIVERSAL STRESS PROTEIN UP12"/>
    <property type="match status" value="1"/>
</dbReference>
<dbReference type="PANTHER" id="PTHR46268">
    <property type="entry name" value="STRESS RESPONSE PROTEIN NHAX"/>
    <property type="match status" value="1"/>
</dbReference>
<gene>
    <name evidence="4" type="ORF">GCM10019016_121650</name>
</gene>
<dbReference type="PRINTS" id="PR01438">
    <property type="entry name" value="UNVRSLSTRESS"/>
</dbReference>
<proteinExistence type="inferred from homology"/>
<dbReference type="Gene3D" id="3.40.50.620">
    <property type="entry name" value="HUPs"/>
    <property type="match status" value="2"/>
</dbReference>
<comment type="caution">
    <text evidence="4">The sequence shown here is derived from an EMBL/GenBank/DDBJ whole genome shotgun (WGS) entry which is preliminary data.</text>
</comment>
<feature type="region of interest" description="Disordered" evidence="2">
    <location>
        <begin position="1"/>
        <end position="54"/>
    </location>
</feature>
<keyword evidence="5" id="KW-1185">Reference proteome</keyword>
<dbReference type="InterPro" id="IPR006015">
    <property type="entry name" value="Universal_stress_UspA"/>
</dbReference>
<reference evidence="5" key="1">
    <citation type="journal article" date="2019" name="Int. J. Syst. Evol. Microbiol.">
        <title>The Global Catalogue of Microorganisms (GCM) 10K type strain sequencing project: providing services to taxonomists for standard genome sequencing and annotation.</title>
        <authorList>
            <consortium name="The Broad Institute Genomics Platform"/>
            <consortium name="The Broad Institute Genome Sequencing Center for Infectious Disease"/>
            <person name="Wu L."/>
            <person name="Ma J."/>
        </authorList>
    </citation>
    <scope>NUCLEOTIDE SEQUENCE [LARGE SCALE GENOMIC DNA]</scope>
    <source>
        <strain evidence="5">JCM 4816</strain>
    </source>
</reference>
<evidence type="ECO:0000259" key="3">
    <source>
        <dbReference type="Pfam" id="PF00582"/>
    </source>
</evidence>
<name>A0ABP6UBN4_9ACTN</name>
<sequence>MAALNTTGAAGPSAGPPHRRAEGAGRPRPGTSGPCPGNVPDETLEPDHPTQEEGTMARTITVGFDGSAESRAAVEWAAREAELRGLPVELVHVWQPVPEPMAQAPLLGARTHRHWTERIPREAAEGLRLRHPGVEVRTEHRSGTPCDVLVEAAREAELLVLGSRALSGLGGFLVGSVGQSVVARTEAPVVLVRAGERAADEHVVDPTGVPSAATAFRPVVLGLDTGSPDDTVIAFAFQEAQRRGSALCAVHGWNPPAYSAYSLAAGVDTTDEVARQQAAGLAETLRPWRQKHPDVEVVETSRLGSPAGLLIDASRDASLVVVGRRVRRTPLGAHIGAVTHAVLHHSTAPVAVVAHD</sequence>
<dbReference type="Proteomes" id="UP001501455">
    <property type="component" value="Unassembled WGS sequence"/>
</dbReference>
<feature type="domain" description="UspA" evidence="3">
    <location>
        <begin position="56"/>
        <end position="193"/>
    </location>
</feature>
<dbReference type="SUPFAM" id="SSF52402">
    <property type="entry name" value="Adenine nucleotide alpha hydrolases-like"/>
    <property type="match status" value="2"/>
</dbReference>
<accession>A0ABP6UBN4</accession>
<evidence type="ECO:0000256" key="2">
    <source>
        <dbReference type="SAM" id="MobiDB-lite"/>
    </source>
</evidence>